<keyword evidence="2 4" id="KW-0732">Signal</keyword>
<dbReference type="InterPro" id="IPR001599">
    <property type="entry name" value="Macroglobln_a2"/>
</dbReference>
<organism evidence="7 8">
    <name type="scientific">Rhodocista pekingensis</name>
    <dbReference type="NCBI Taxonomy" id="201185"/>
    <lineage>
        <taxon>Bacteria</taxon>
        <taxon>Pseudomonadati</taxon>
        <taxon>Pseudomonadota</taxon>
        <taxon>Alphaproteobacteria</taxon>
        <taxon>Rhodospirillales</taxon>
        <taxon>Azospirillaceae</taxon>
        <taxon>Rhodocista</taxon>
    </lineage>
</organism>
<dbReference type="Pfam" id="PF17972">
    <property type="entry name" value="bMG5"/>
    <property type="match status" value="1"/>
</dbReference>
<dbReference type="InterPro" id="IPR008930">
    <property type="entry name" value="Terpenoid_cyclase/PrenylTrfase"/>
</dbReference>
<dbReference type="Gene3D" id="1.50.10.20">
    <property type="match status" value="1"/>
</dbReference>
<gene>
    <name evidence="7" type="ORF">ACFQPS_14255</name>
</gene>
<dbReference type="SUPFAM" id="SSF48239">
    <property type="entry name" value="Terpenoid cyclases/Protein prenyltransferases"/>
    <property type="match status" value="1"/>
</dbReference>
<dbReference type="Pfam" id="PF21142">
    <property type="entry name" value="A2M_bMG2"/>
    <property type="match status" value="1"/>
</dbReference>
<dbReference type="InterPro" id="IPR011625">
    <property type="entry name" value="A2M_N_BRD"/>
</dbReference>
<dbReference type="Pfam" id="PF00207">
    <property type="entry name" value="A2M"/>
    <property type="match status" value="1"/>
</dbReference>
<dbReference type="Pfam" id="PF11974">
    <property type="entry name" value="bMG3"/>
    <property type="match status" value="1"/>
</dbReference>
<dbReference type="Pfam" id="PF01835">
    <property type="entry name" value="MG2"/>
    <property type="match status" value="1"/>
</dbReference>
<protein>
    <submittedName>
        <fullName evidence="7">Alpha-2-macroglobulin</fullName>
    </submittedName>
</protein>
<sequence length="1613" mass="169997">MKRPSPRLSLAALLIAACLTAGGAAAQISGPGPAGRPAPTPAPVAGPKVESKPAVPAAFGITGVEVAAERDRPQVCFRFNRDLPRPRRSAPDLGRFVNVAPAADYTVVARDRDLCLEGLGHGQRFTVTLGAGLPTADGTEALAEPVTREVSVADRKPTLTFRGQGYILPRVGGDGLPLRTVNVERARLQVMRINDRALVERIYWGRMNQSLTDFDVGILLDEKAEVVWKGEMTVGNTPNRTVVTPFPIDQVLGALPPGVYVAVAENAALPVSAWDLRATQWFVVSDIGLTSFRAGNGLFVFARSLGTADPLPGVELRLVARGNQELGRAVTGPDGLARFDPALLTDGEKAPQALFATAQGGDFSLLDFGTPAVELGTRGAGGRAEPGPLDVWLATDRTAYRPGATVHLTALLRDPDARAVTGRSLTLRLSRPDGLETARLALNDGGEGGYSADLDLPATAPAGRWSLTAHERPDGPAIGRAEFQVGEVAPARLDLSLNADRRRIAADGKATLYMRARLPGSGAASGLPGELALTLRPAAKPYPGYEEFRFGLAQEDLEPQRRALPGFVTRGDGGASAALDLTPLPETSRPLEAVLRATVYDTGGRPAVRELVLPVDNRAFALGIRPSFAGDAVPEGATVSFDIVALAPDGQRLAREDLSWELYEEDYDYQWYEADGRWDYRATVKDRRLTGGTLDVEADRPGVIEEQVKAGRYRLEVFDPVSGTASSVRFSAGWWVSAKLGDMPDAVDLAVMEPLHQPGGTARVFVRPPYDSTVLVTVADRNVRHTVTRAVGAEGAFLDLPLAPDLTSGAYILATAFAPADPGRRTLPRRAVGVAWVGLDPAPRTLGVEIAPPEQARPGAPLTVPVSVTGLAPGQPAQLVLFGADRSLVAAGTAASPDPAAWFLGKRRLTVQIRDVYGRLLEMAAGTDPALADEGRPVARPAPQATPASDAPVTLYSGIVTVGADGRAEVPVRLPEAEASLRLTAIAWSADKLGRGEAGLEVRDPVVTDFELPGVLAVGDAVSLRLSLENVAGPRGAYTANLAAEGPIAIDNGTIEFKSVQRGRRVAANRTLTATAAGEGALTLTVTGPEGFALSRTVPVVVRPVRGPVARTLSGELPPGGSVTATPQVAEGLLPDGATVVLGVGPWDDLDLAALLLTVDPRGNGSAEQMAARLLPLLVGDAEVRELGLLSDEALKDRVGGLIDRLVMRQRGDGAYAQWTQDGPADPWLTAFILDVLTRAREAGYAVPEAGYRRGLDWLVRTIGNAWVDEADLPGRAYALYAAARAKVIDAAPVRYFYETHFAKLPTRLARAQVAGAFALLGDGERAAAAFAQLDLEGARATPVPLRDYGSDLRDRAGALALLAAGGADPERLAAEVASVRGLLRDPGRTSAQERAWLILAARELAARSGGFSVSVDGTAEQRERPLLRRLPPGSGSLTVQNTGERPLHRSLTAVGLPAGEPEAAANGFTLTRTILDRRGRPVDLAKLRPGDLLAVVLEGRATQPVTGPVQVVDTLPAGFAGETLRLAGSSQLGDLSWIGTLSETAQAEFQEGRFTAALDPLPADGSFRLVYLVRASVPGRYALPPARVEDQADPDRFARTAPGTVTIQAGRG</sequence>
<dbReference type="SMART" id="SM01359">
    <property type="entry name" value="A2M_N_2"/>
    <property type="match status" value="1"/>
</dbReference>
<comment type="caution">
    <text evidence="7">The sequence shown here is derived from an EMBL/GenBank/DDBJ whole genome shotgun (WGS) entry which is preliminary data.</text>
</comment>
<dbReference type="CDD" id="cd02891">
    <property type="entry name" value="A2M_like"/>
    <property type="match status" value="1"/>
</dbReference>
<evidence type="ECO:0000256" key="2">
    <source>
        <dbReference type="ARBA" id="ARBA00022729"/>
    </source>
</evidence>
<feature type="chain" id="PRO_5047461936" evidence="4">
    <location>
        <begin position="27"/>
        <end position="1613"/>
    </location>
</feature>
<dbReference type="InterPro" id="IPR002890">
    <property type="entry name" value="MG2"/>
</dbReference>
<dbReference type="PANTHER" id="PTHR40094:SF1">
    <property type="entry name" value="UBIQUITIN DOMAIN-CONTAINING PROTEIN"/>
    <property type="match status" value="1"/>
</dbReference>
<dbReference type="InterPro" id="IPR026284">
    <property type="entry name" value="A2MG_proteobact"/>
</dbReference>
<evidence type="ECO:0000256" key="1">
    <source>
        <dbReference type="ARBA" id="ARBA00010556"/>
    </source>
</evidence>
<feature type="domain" description="Alpha-2-macroglobulin bait region" evidence="5">
    <location>
        <begin position="747"/>
        <end position="891"/>
    </location>
</feature>
<feature type="signal peptide" evidence="4">
    <location>
        <begin position="1"/>
        <end position="26"/>
    </location>
</feature>
<feature type="domain" description="Alpha-2-macroglobulin" evidence="6">
    <location>
        <begin position="954"/>
        <end position="1042"/>
    </location>
</feature>
<proteinExistence type="inferred from homology"/>
<evidence type="ECO:0000256" key="4">
    <source>
        <dbReference type="SAM" id="SignalP"/>
    </source>
</evidence>
<evidence type="ECO:0000313" key="7">
    <source>
        <dbReference type="EMBL" id="MFC7334327.1"/>
    </source>
</evidence>
<dbReference type="InterPro" id="IPR021868">
    <property type="entry name" value="Alpha_2_Macroglob_MG3"/>
</dbReference>
<feature type="region of interest" description="Disordered" evidence="3">
    <location>
        <begin position="26"/>
        <end position="50"/>
    </location>
</feature>
<comment type="similarity">
    <text evidence="1">Belongs to the protease inhibitor I39 (alpha-2-macroglobulin) family. Bacterial alpha-2-macroglobulin subfamily.</text>
</comment>
<keyword evidence="8" id="KW-1185">Reference proteome</keyword>
<evidence type="ECO:0000313" key="8">
    <source>
        <dbReference type="Proteomes" id="UP001596456"/>
    </source>
</evidence>
<name>A0ABW2KWA6_9PROT</name>
<feature type="compositionally biased region" description="Pro residues" evidence="3">
    <location>
        <begin position="34"/>
        <end position="44"/>
    </location>
</feature>
<accession>A0ABW2KWA6</accession>
<dbReference type="PIRSF" id="PIRSF038980">
    <property type="entry name" value="A2M_bac"/>
    <property type="match status" value="1"/>
</dbReference>
<dbReference type="InterPro" id="IPR051802">
    <property type="entry name" value="YfhM-like"/>
</dbReference>
<dbReference type="Pfam" id="PF07703">
    <property type="entry name" value="A2M_BRD"/>
    <property type="match status" value="1"/>
</dbReference>
<dbReference type="InterPro" id="IPR041246">
    <property type="entry name" value="Bact_MG10"/>
</dbReference>
<dbReference type="Pfam" id="PF17962">
    <property type="entry name" value="bMG6"/>
    <property type="match status" value="1"/>
</dbReference>
<evidence type="ECO:0000259" key="5">
    <source>
        <dbReference type="SMART" id="SM01359"/>
    </source>
</evidence>
<dbReference type="Proteomes" id="UP001596456">
    <property type="component" value="Unassembled WGS sequence"/>
</dbReference>
<reference evidence="8" key="1">
    <citation type="journal article" date="2019" name="Int. J. Syst. Evol. Microbiol.">
        <title>The Global Catalogue of Microorganisms (GCM) 10K type strain sequencing project: providing services to taxonomists for standard genome sequencing and annotation.</title>
        <authorList>
            <consortium name="The Broad Institute Genomics Platform"/>
            <consortium name="The Broad Institute Genome Sequencing Center for Infectious Disease"/>
            <person name="Wu L."/>
            <person name="Ma J."/>
        </authorList>
    </citation>
    <scope>NUCLEOTIDE SEQUENCE [LARGE SCALE GENOMIC DNA]</scope>
    <source>
        <strain evidence="8">CGMCC 1.16275</strain>
    </source>
</reference>
<dbReference type="Gene3D" id="2.60.40.1930">
    <property type="match status" value="1"/>
</dbReference>
<dbReference type="EMBL" id="JBHTCM010000015">
    <property type="protein sequence ID" value="MFC7334327.1"/>
    <property type="molecule type" value="Genomic_DNA"/>
</dbReference>
<dbReference type="PROSITE" id="PS51257">
    <property type="entry name" value="PROKAR_LIPOPROTEIN"/>
    <property type="match status" value="1"/>
</dbReference>
<dbReference type="RefSeq" id="WP_377359888.1">
    <property type="nucleotide sequence ID" value="NZ_JBHTCM010000015.1"/>
</dbReference>
<dbReference type="SMART" id="SM01360">
    <property type="entry name" value="A2M"/>
    <property type="match status" value="1"/>
</dbReference>
<dbReference type="PANTHER" id="PTHR40094">
    <property type="entry name" value="ALPHA-2-MACROGLOBULIN HOMOLOG"/>
    <property type="match status" value="1"/>
</dbReference>
<dbReference type="InterPro" id="IPR041203">
    <property type="entry name" value="Bact_A2M_MG5"/>
</dbReference>
<dbReference type="InterPro" id="IPR041462">
    <property type="entry name" value="Bact_A2M_MG6"/>
</dbReference>
<dbReference type="Pfam" id="PF17973">
    <property type="entry name" value="bMG10"/>
    <property type="match status" value="1"/>
</dbReference>
<evidence type="ECO:0000256" key="3">
    <source>
        <dbReference type="SAM" id="MobiDB-lite"/>
    </source>
</evidence>
<evidence type="ECO:0000259" key="6">
    <source>
        <dbReference type="SMART" id="SM01360"/>
    </source>
</evidence>
<dbReference type="InterPro" id="IPR049120">
    <property type="entry name" value="A2M_bMG2"/>
</dbReference>